<evidence type="ECO:0000313" key="2">
    <source>
        <dbReference type="Proteomes" id="UP000032180"/>
    </source>
</evidence>
<dbReference type="Proteomes" id="UP000032180">
    <property type="component" value="Chromosome 1"/>
</dbReference>
<dbReference type="Gramene" id="LPERR01G34220.1">
    <property type="protein sequence ID" value="LPERR01G34220.1"/>
    <property type="gene ID" value="LPERR01G34220"/>
</dbReference>
<proteinExistence type="predicted"/>
<organism evidence="1 2">
    <name type="scientific">Leersia perrieri</name>
    <dbReference type="NCBI Taxonomy" id="77586"/>
    <lineage>
        <taxon>Eukaryota</taxon>
        <taxon>Viridiplantae</taxon>
        <taxon>Streptophyta</taxon>
        <taxon>Embryophyta</taxon>
        <taxon>Tracheophyta</taxon>
        <taxon>Spermatophyta</taxon>
        <taxon>Magnoliopsida</taxon>
        <taxon>Liliopsida</taxon>
        <taxon>Poales</taxon>
        <taxon>Poaceae</taxon>
        <taxon>BOP clade</taxon>
        <taxon>Oryzoideae</taxon>
        <taxon>Oryzeae</taxon>
        <taxon>Oryzinae</taxon>
        <taxon>Leersia</taxon>
    </lineage>
</organism>
<protein>
    <submittedName>
        <fullName evidence="1">Uncharacterized protein</fullName>
    </submittedName>
</protein>
<dbReference type="HOGENOM" id="CLU_998749_0_0_1"/>
<reference evidence="1 2" key="1">
    <citation type="submission" date="2012-08" db="EMBL/GenBank/DDBJ databases">
        <title>Oryza genome evolution.</title>
        <authorList>
            <person name="Wing R.A."/>
        </authorList>
    </citation>
    <scope>NUCLEOTIDE SEQUENCE</scope>
</reference>
<name>A0A0D9V8Q4_9ORYZ</name>
<evidence type="ECO:0000313" key="1">
    <source>
        <dbReference type="EnsemblPlants" id="LPERR01G34220.1"/>
    </source>
</evidence>
<reference evidence="1" key="3">
    <citation type="submission" date="2015-04" db="UniProtKB">
        <authorList>
            <consortium name="EnsemblPlants"/>
        </authorList>
    </citation>
    <scope>IDENTIFICATION</scope>
</reference>
<reference evidence="2" key="2">
    <citation type="submission" date="2013-12" db="EMBL/GenBank/DDBJ databases">
        <authorList>
            <person name="Yu Y."/>
            <person name="Lee S."/>
            <person name="de Baynast K."/>
            <person name="Wissotski M."/>
            <person name="Liu L."/>
            <person name="Talag J."/>
            <person name="Goicoechea J."/>
            <person name="Angelova A."/>
            <person name="Jetty R."/>
            <person name="Kudrna D."/>
            <person name="Golser W."/>
            <person name="Rivera L."/>
            <person name="Zhang J."/>
            <person name="Wing R."/>
        </authorList>
    </citation>
    <scope>NUCLEOTIDE SEQUENCE</scope>
</reference>
<dbReference type="EnsemblPlants" id="LPERR01G34220.1">
    <property type="protein sequence ID" value="LPERR01G34220.1"/>
    <property type="gene ID" value="LPERR01G34220"/>
</dbReference>
<sequence>MASQPSKSGCCGPPDHDHAAVLRPEGGLCACLLAMVRAVQGALSLLCGDGMCAVVDLVHRSYAVGPADVRLRACADAAVEWRAAPASARVGSGRTGSIGFCLQGVSTVPAALALWLRCCLSGPPSYWSATFIDLAVPSYPFKGSSLLLCACLFSLLLFSFDLLLSKVRAAASRRSAALAAALWMSAQPTQRVRRVRLARQRRTDNLLGRGPVLSLENTQLNTLPSSNIGPSRRARSLMDFAPELAKTNRKRRCLVRSRLPPLPPTSMGNSLSLNVYCCC</sequence>
<accession>A0A0D9V8Q4</accession>
<dbReference type="AlphaFoldDB" id="A0A0D9V8Q4"/>
<keyword evidence="2" id="KW-1185">Reference proteome</keyword>